<dbReference type="Pfam" id="PF08220">
    <property type="entry name" value="HTH_DeoR"/>
    <property type="match status" value="1"/>
</dbReference>
<keyword evidence="1" id="KW-0678">Repressor</keyword>
<dbReference type="Pfam" id="PF00455">
    <property type="entry name" value="DeoRC"/>
    <property type="match status" value="1"/>
</dbReference>
<dbReference type="InterPro" id="IPR050313">
    <property type="entry name" value="Carb_Metab_HTH_regulators"/>
</dbReference>
<accession>A0A5C4XRX2</accession>
<dbReference type="SUPFAM" id="SSF46785">
    <property type="entry name" value="Winged helix' DNA-binding domain"/>
    <property type="match status" value="1"/>
</dbReference>
<comment type="caution">
    <text evidence="5">The sequence shown here is derived from an EMBL/GenBank/DDBJ whole genome shotgun (WGS) entry which is preliminary data.</text>
</comment>
<proteinExistence type="predicted"/>
<dbReference type="InterPro" id="IPR014036">
    <property type="entry name" value="DeoR-like_C"/>
</dbReference>
<dbReference type="Gene3D" id="3.40.50.1360">
    <property type="match status" value="1"/>
</dbReference>
<keyword evidence="6" id="KW-1185">Reference proteome</keyword>
<reference evidence="5 6" key="1">
    <citation type="submission" date="2019-06" db="EMBL/GenBank/DDBJ databases">
        <title>The draft genome of Rhizobium smilacinae PTYR-5.</title>
        <authorList>
            <person name="Liu L."/>
            <person name="Li L."/>
            <person name="Zhang X."/>
        </authorList>
    </citation>
    <scope>NUCLEOTIDE SEQUENCE [LARGE SCALE GENOMIC DNA]</scope>
    <source>
        <strain evidence="5 6">PTYR-5</strain>
    </source>
</reference>
<evidence type="ECO:0000256" key="1">
    <source>
        <dbReference type="ARBA" id="ARBA00022491"/>
    </source>
</evidence>
<dbReference type="SUPFAM" id="SSF100950">
    <property type="entry name" value="NagB/RpiA/CoA transferase-like"/>
    <property type="match status" value="1"/>
</dbReference>
<keyword evidence="3" id="KW-0804">Transcription</keyword>
<dbReference type="InterPro" id="IPR036388">
    <property type="entry name" value="WH-like_DNA-bd_sf"/>
</dbReference>
<feature type="domain" description="HTH deoR-type" evidence="4">
    <location>
        <begin position="17"/>
        <end position="72"/>
    </location>
</feature>
<dbReference type="SMART" id="SM01134">
    <property type="entry name" value="DeoRC"/>
    <property type="match status" value="1"/>
</dbReference>
<evidence type="ECO:0000313" key="6">
    <source>
        <dbReference type="Proteomes" id="UP000311605"/>
    </source>
</evidence>
<dbReference type="PRINTS" id="PR00037">
    <property type="entry name" value="HTHLACR"/>
</dbReference>
<dbReference type="OrthoDB" id="5685843at2"/>
<evidence type="ECO:0000256" key="2">
    <source>
        <dbReference type="ARBA" id="ARBA00023015"/>
    </source>
</evidence>
<organism evidence="5 6">
    <name type="scientific">Aliirhizobium smilacinae</name>
    <dbReference type="NCBI Taxonomy" id="1395944"/>
    <lineage>
        <taxon>Bacteria</taxon>
        <taxon>Pseudomonadati</taxon>
        <taxon>Pseudomonadota</taxon>
        <taxon>Alphaproteobacteria</taxon>
        <taxon>Hyphomicrobiales</taxon>
        <taxon>Rhizobiaceae</taxon>
        <taxon>Aliirhizobium</taxon>
    </lineage>
</organism>
<dbReference type="Proteomes" id="UP000311605">
    <property type="component" value="Unassembled WGS sequence"/>
</dbReference>
<dbReference type="EMBL" id="VDMN01000001">
    <property type="protein sequence ID" value="TNM65344.1"/>
    <property type="molecule type" value="Genomic_DNA"/>
</dbReference>
<dbReference type="SMART" id="SM00420">
    <property type="entry name" value="HTH_DEOR"/>
    <property type="match status" value="1"/>
</dbReference>
<evidence type="ECO:0000256" key="3">
    <source>
        <dbReference type="ARBA" id="ARBA00023163"/>
    </source>
</evidence>
<gene>
    <name evidence="5" type="ORF">FHP24_03450</name>
</gene>
<evidence type="ECO:0000259" key="4">
    <source>
        <dbReference type="PROSITE" id="PS51000"/>
    </source>
</evidence>
<dbReference type="RefSeq" id="WP_139672884.1">
    <property type="nucleotide sequence ID" value="NZ_VDMN01000001.1"/>
</dbReference>
<keyword evidence="2" id="KW-0805">Transcription regulation</keyword>
<dbReference type="GO" id="GO:0003700">
    <property type="term" value="F:DNA-binding transcription factor activity"/>
    <property type="evidence" value="ECO:0007669"/>
    <property type="project" value="InterPro"/>
</dbReference>
<dbReference type="AlphaFoldDB" id="A0A5C4XRX2"/>
<dbReference type="PANTHER" id="PTHR30363">
    <property type="entry name" value="HTH-TYPE TRANSCRIPTIONAL REGULATOR SRLR-RELATED"/>
    <property type="match status" value="1"/>
</dbReference>
<protein>
    <submittedName>
        <fullName evidence="5">DeoR/GlpR transcriptional regulator</fullName>
    </submittedName>
</protein>
<dbReference type="InterPro" id="IPR036390">
    <property type="entry name" value="WH_DNA-bd_sf"/>
</dbReference>
<evidence type="ECO:0000313" key="5">
    <source>
        <dbReference type="EMBL" id="TNM65344.1"/>
    </source>
</evidence>
<dbReference type="InterPro" id="IPR037171">
    <property type="entry name" value="NagB/RpiA_transferase-like"/>
</dbReference>
<dbReference type="PANTHER" id="PTHR30363:SF4">
    <property type="entry name" value="GLYCEROL-3-PHOSPHATE REGULON REPRESSOR"/>
    <property type="match status" value="1"/>
</dbReference>
<dbReference type="InterPro" id="IPR001034">
    <property type="entry name" value="DeoR_HTH"/>
</dbReference>
<dbReference type="PROSITE" id="PS51000">
    <property type="entry name" value="HTH_DEOR_2"/>
    <property type="match status" value="1"/>
</dbReference>
<sequence length="293" mass="31804">MSEQVNKHHGRLGSALSAERQQRIVDLATQGQAIAVSELADEFQVSAETIRRDIRSVEEAGHVRRVHGGAVPTRAIDLTARRPVIERLDVDRETKILAAQAAVALFEDDMSVFIGSSSTMLILADELSLCRIKLRITTNMIDVATRLAGVPACSVQLVGGTVVPATRSISGPEVFRALEKRVFDLSICGVSAIDAVHGFMGPSTTQATFGEVLAERSHQLVYVADEKKFGRSDSYIINPLTAATAVATNRVPEKRFVDALSAAKVALLLPPMKNENGVQQRLGRTRSKRRIEP</sequence>
<dbReference type="Gene3D" id="1.10.10.10">
    <property type="entry name" value="Winged helix-like DNA-binding domain superfamily/Winged helix DNA-binding domain"/>
    <property type="match status" value="1"/>
</dbReference>
<name>A0A5C4XRX2_9HYPH</name>